<gene>
    <name evidence="7 9" type="primary">trmB</name>
    <name evidence="9" type="ORF">F5544_44195</name>
</gene>
<comment type="catalytic activity">
    <reaction evidence="1 7">
        <text>guanosine(46) in tRNA + S-adenosyl-L-methionine = N(7)-methylguanosine(46) in tRNA + S-adenosyl-L-homocysteine</text>
        <dbReference type="Rhea" id="RHEA:42708"/>
        <dbReference type="Rhea" id="RHEA-COMP:10188"/>
        <dbReference type="Rhea" id="RHEA-COMP:10189"/>
        <dbReference type="ChEBI" id="CHEBI:57856"/>
        <dbReference type="ChEBI" id="CHEBI:59789"/>
        <dbReference type="ChEBI" id="CHEBI:74269"/>
        <dbReference type="ChEBI" id="CHEBI:74480"/>
        <dbReference type="EC" id="2.1.1.33"/>
    </reaction>
</comment>
<dbReference type="UniPathway" id="UPA00989"/>
<accession>A0A6G9YTV9</accession>
<dbReference type="SUPFAM" id="SSF53335">
    <property type="entry name" value="S-adenosyl-L-methionine-dependent methyltransferases"/>
    <property type="match status" value="1"/>
</dbReference>
<evidence type="ECO:0000256" key="2">
    <source>
        <dbReference type="ARBA" id="ARBA00003015"/>
    </source>
</evidence>
<dbReference type="HAMAP" id="MF_01057">
    <property type="entry name" value="tRNA_methyltr_TrmB"/>
    <property type="match status" value="1"/>
</dbReference>
<comment type="function">
    <text evidence="2 7">Catalyzes the formation of N(7)-methylguanine at position 46 (m7G46) in tRNA.</text>
</comment>
<evidence type="ECO:0000256" key="7">
    <source>
        <dbReference type="HAMAP-Rule" id="MF_01057"/>
    </source>
</evidence>
<reference evidence="9 10" key="1">
    <citation type="journal article" date="2019" name="ACS Chem. Biol.">
        <title>Identification and Mobilization of a Cryptic Antibiotic Biosynthesis Gene Locus from a Human-Pathogenic Nocardia Isolate.</title>
        <authorList>
            <person name="Herisse M."/>
            <person name="Ishida K."/>
            <person name="Porter J.L."/>
            <person name="Howden B."/>
            <person name="Hertweck C."/>
            <person name="Stinear T.P."/>
            <person name="Pidot S.J."/>
        </authorList>
    </citation>
    <scope>NUCLEOTIDE SEQUENCE [LARGE SCALE GENOMIC DNA]</scope>
    <source>
        <strain evidence="9 10">AUSMDU00012717</strain>
    </source>
</reference>
<dbReference type="InterPro" id="IPR029063">
    <property type="entry name" value="SAM-dependent_MTases_sf"/>
</dbReference>
<proteinExistence type="inferred from homology"/>
<keyword evidence="10" id="KW-1185">Reference proteome</keyword>
<evidence type="ECO:0000256" key="6">
    <source>
        <dbReference type="ARBA" id="ARBA00022694"/>
    </source>
</evidence>
<name>A0A6G9YTV9_9NOCA</name>
<dbReference type="NCBIfam" id="TIGR00091">
    <property type="entry name" value="tRNA (guanosine(46)-N7)-methyltransferase TrmB"/>
    <property type="match status" value="1"/>
</dbReference>
<evidence type="ECO:0000313" key="9">
    <source>
        <dbReference type="EMBL" id="QIS16642.1"/>
    </source>
</evidence>
<keyword evidence="5 7" id="KW-0949">S-adenosyl-L-methionine</keyword>
<dbReference type="InterPro" id="IPR055361">
    <property type="entry name" value="tRNA_methyltr_TrmB_bact"/>
</dbReference>
<dbReference type="EC" id="2.1.1.33" evidence="7"/>
<evidence type="ECO:0000256" key="4">
    <source>
        <dbReference type="ARBA" id="ARBA00022679"/>
    </source>
</evidence>
<feature type="binding site" evidence="7">
    <location>
        <begin position="247"/>
        <end position="250"/>
    </location>
    <ligand>
        <name>substrate</name>
    </ligand>
</feature>
<dbReference type="PANTHER" id="PTHR23417:SF14">
    <property type="entry name" value="PENTACOTRIPEPTIDE-REPEAT REGION OF PRORP DOMAIN-CONTAINING PROTEIN"/>
    <property type="match status" value="1"/>
</dbReference>
<feature type="binding site" evidence="7">
    <location>
        <position position="166"/>
    </location>
    <ligand>
        <name>S-adenosyl-L-methionine</name>
        <dbReference type="ChEBI" id="CHEBI:59789"/>
    </ligand>
</feature>
<dbReference type="EMBL" id="CP046172">
    <property type="protein sequence ID" value="QIS16642.1"/>
    <property type="molecule type" value="Genomic_DNA"/>
</dbReference>
<evidence type="ECO:0000313" key="10">
    <source>
        <dbReference type="Proteomes" id="UP000503540"/>
    </source>
</evidence>
<dbReference type="Proteomes" id="UP000503540">
    <property type="component" value="Chromosome"/>
</dbReference>
<dbReference type="Pfam" id="PF02390">
    <property type="entry name" value="Methyltransf_4"/>
    <property type="match status" value="1"/>
</dbReference>
<feature type="binding site" evidence="7">
    <location>
        <position position="91"/>
    </location>
    <ligand>
        <name>S-adenosyl-L-methionine</name>
        <dbReference type="ChEBI" id="CHEBI:59789"/>
    </ligand>
</feature>
<dbReference type="Gene3D" id="3.40.50.150">
    <property type="entry name" value="Vaccinia Virus protein VP39"/>
    <property type="match status" value="1"/>
</dbReference>
<evidence type="ECO:0000256" key="1">
    <source>
        <dbReference type="ARBA" id="ARBA00000142"/>
    </source>
</evidence>
<sequence>MDAVNDAANHTAESVPGQPSTAAAPTAAARRQGSGSRLYPRVTSFRSRRGALTATQQQSWDRMWPSIGREVADEPLDAAAWFGREAPLVIEIGCGTGTATAAMAQAEPHLNLIGIEVYQPGLAQLVQRVERERIPNIRLLRGDAVDVLENMIAEQSLTGVRVFFPDPWPKARHHKRRLLQPATVKLIASRLRPGGVLHVATDHADYAEQILEVGSAEPQLIGLNETTGGVSAEHRDTAPIGFERPVTKFEGKAHRAGSAITELIWGKIDI</sequence>
<dbReference type="CDD" id="cd02440">
    <property type="entry name" value="AdoMet_MTases"/>
    <property type="match status" value="1"/>
</dbReference>
<protein>
    <recommendedName>
        <fullName evidence="7">tRNA (guanine-N(7)-)-methyltransferase</fullName>
        <ecNumber evidence="7">2.1.1.33</ecNumber>
    </recommendedName>
    <alternativeName>
        <fullName evidence="7">tRNA (guanine(46)-N(7))-methyltransferase</fullName>
    </alternativeName>
    <alternativeName>
        <fullName evidence="7">tRNA(m7G46)-methyltransferase</fullName>
    </alternativeName>
</protein>
<comment type="caution">
    <text evidence="7">Lacks conserved residue(s) required for the propagation of feature annotation.</text>
</comment>
<feature type="region of interest" description="Disordered" evidence="8">
    <location>
        <begin position="1"/>
        <end position="40"/>
    </location>
</feature>
<feature type="binding site" evidence="7">
    <location>
        <position position="143"/>
    </location>
    <ligand>
        <name>S-adenosyl-L-methionine</name>
        <dbReference type="ChEBI" id="CHEBI:59789"/>
    </ligand>
</feature>
<keyword evidence="4 7" id="KW-0808">Transferase</keyword>
<keyword evidence="3 7" id="KW-0489">Methyltransferase</keyword>
<keyword evidence="6 7" id="KW-0819">tRNA processing</keyword>
<dbReference type="RefSeq" id="WP_167478685.1">
    <property type="nucleotide sequence ID" value="NZ_CP046172.1"/>
</dbReference>
<comment type="pathway">
    <text evidence="7">tRNA modification; N(7)-methylguanine-tRNA biosynthesis.</text>
</comment>
<dbReference type="PROSITE" id="PS51625">
    <property type="entry name" value="SAM_MT_TRMB"/>
    <property type="match status" value="1"/>
</dbReference>
<evidence type="ECO:0000256" key="5">
    <source>
        <dbReference type="ARBA" id="ARBA00022691"/>
    </source>
</evidence>
<evidence type="ECO:0000256" key="3">
    <source>
        <dbReference type="ARBA" id="ARBA00022603"/>
    </source>
</evidence>
<dbReference type="GO" id="GO:0043527">
    <property type="term" value="C:tRNA methyltransferase complex"/>
    <property type="evidence" value="ECO:0007669"/>
    <property type="project" value="TreeGrafter"/>
</dbReference>
<comment type="similarity">
    <text evidence="7">Belongs to the class I-like SAM-binding methyltransferase superfamily. TrmB family.</text>
</comment>
<dbReference type="AlphaFoldDB" id="A0A6G9YTV9"/>
<dbReference type="KEGG" id="nah:F5544_44195"/>
<feature type="binding site" evidence="7">
    <location>
        <position position="170"/>
    </location>
    <ligand>
        <name>substrate</name>
    </ligand>
</feature>
<dbReference type="GO" id="GO:0008176">
    <property type="term" value="F:tRNA (guanine(46)-N7)-methyltransferase activity"/>
    <property type="evidence" value="ECO:0007669"/>
    <property type="project" value="UniProtKB-UniRule"/>
</dbReference>
<evidence type="ECO:0000256" key="8">
    <source>
        <dbReference type="SAM" id="MobiDB-lite"/>
    </source>
</evidence>
<dbReference type="PANTHER" id="PTHR23417">
    <property type="entry name" value="3-DEOXY-D-MANNO-OCTULOSONIC-ACID TRANSFERASE/TRNA GUANINE-N 7 - -METHYLTRANSFERASE"/>
    <property type="match status" value="1"/>
</dbReference>
<dbReference type="InterPro" id="IPR003358">
    <property type="entry name" value="tRNA_(Gua-N-7)_MeTrfase_Trmb"/>
</dbReference>
<organism evidence="9 10">
    <name type="scientific">Nocardia arthritidis</name>
    <dbReference type="NCBI Taxonomy" id="228602"/>
    <lineage>
        <taxon>Bacteria</taxon>
        <taxon>Bacillati</taxon>
        <taxon>Actinomycetota</taxon>
        <taxon>Actinomycetes</taxon>
        <taxon>Mycobacteriales</taxon>
        <taxon>Nocardiaceae</taxon>
        <taxon>Nocardia</taxon>
    </lineage>
</organism>
<feature type="binding site" evidence="7">
    <location>
        <position position="116"/>
    </location>
    <ligand>
        <name>S-adenosyl-L-methionine</name>
        <dbReference type="ChEBI" id="CHEBI:59789"/>
    </ligand>
</feature>
<feature type="binding site" evidence="7">
    <location>
        <position position="202"/>
    </location>
    <ligand>
        <name>substrate</name>
    </ligand>
</feature>
<feature type="compositionally biased region" description="Low complexity" evidence="8">
    <location>
        <begin position="17"/>
        <end position="34"/>
    </location>
</feature>